<evidence type="ECO:0000256" key="2">
    <source>
        <dbReference type="ARBA" id="ARBA00022487"/>
    </source>
</evidence>
<dbReference type="Gene3D" id="3.40.50.1820">
    <property type="entry name" value="alpha/beta hydrolase"/>
    <property type="match status" value="1"/>
</dbReference>
<evidence type="ECO:0000313" key="7">
    <source>
        <dbReference type="EMBL" id="MDR7171749.1"/>
    </source>
</evidence>
<dbReference type="PANTHER" id="PTHR33630:SF9">
    <property type="entry name" value="CUTINASE 4"/>
    <property type="match status" value="1"/>
</dbReference>
<keyword evidence="2" id="KW-0719">Serine esterase</keyword>
<evidence type="ECO:0000256" key="4">
    <source>
        <dbReference type="ARBA" id="ARBA00023157"/>
    </source>
</evidence>
<sequence>MSTLRPRTRIAALLAPVAATILAVPGPAGAAPDPASPGCPVLWVLGVQGTGQSSPGASRTDDTGMLGALLGPVTAAAGTLVQHTYVPYAAAFGGVVGAGGGEEPYADSVTDVIADLGVEARRIVDQCPDTELALVGFSQGAQAVSQVARAIGAGNGPVAPDKIAAVALYANPERRACGPVLAGRPGQSTPDPAPGTSGAAVSTVQVAAPSASGGGIADDGAEYGSLTGRVLDVCADGDLACSAPEHADLLRVAALIAAQADLSNPVAAVASMHQLLSQALGSAWTTVVLDDVVVDADTVDYRPQKSLSQRLIDAADPRVPAPGPDRVREAADRWNQVTATVVSHPGELPRLAGQLAGAVGQVAADNGDLANPEVWARILGTAPIHEGYAVAGQLASGIAWLVAVAHDLADKGPR</sequence>
<feature type="chain" id="PRO_5046745946" description="Cutinase" evidence="6">
    <location>
        <begin position="31"/>
        <end position="414"/>
    </location>
</feature>
<dbReference type="PANTHER" id="PTHR33630">
    <property type="entry name" value="CUTINASE RV1984C-RELATED-RELATED"/>
    <property type="match status" value="1"/>
</dbReference>
<evidence type="ECO:0000256" key="6">
    <source>
        <dbReference type="SAM" id="SignalP"/>
    </source>
</evidence>
<accession>A0ABU1XMH8</accession>
<proteinExistence type="inferred from homology"/>
<keyword evidence="6" id="KW-0732">Signal</keyword>
<evidence type="ECO:0000313" key="8">
    <source>
        <dbReference type="Proteomes" id="UP001251217"/>
    </source>
</evidence>
<feature type="signal peptide" evidence="6">
    <location>
        <begin position="1"/>
        <end position="30"/>
    </location>
</feature>
<protein>
    <recommendedName>
        <fullName evidence="9">Cutinase</fullName>
    </recommendedName>
</protein>
<comment type="similarity">
    <text evidence="1">Belongs to the cutinase family.</text>
</comment>
<feature type="region of interest" description="Disordered" evidence="5">
    <location>
        <begin position="180"/>
        <end position="200"/>
    </location>
</feature>
<dbReference type="InterPro" id="IPR029058">
    <property type="entry name" value="AB_hydrolase_fold"/>
</dbReference>
<evidence type="ECO:0008006" key="9">
    <source>
        <dbReference type="Google" id="ProtNLM"/>
    </source>
</evidence>
<name>A0ABU1XMH8_9NOCA</name>
<dbReference type="Pfam" id="PF01083">
    <property type="entry name" value="Cutinase"/>
    <property type="match status" value="1"/>
</dbReference>
<reference evidence="7 8" key="1">
    <citation type="submission" date="2023-07" db="EMBL/GenBank/DDBJ databases">
        <title>Sorghum-associated microbial communities from plants grown in Nebraska, USA.</title>
        <authorList>
            <person name="Schachtman D."/>
        </authorList>
    </citation>
    <scope>NUCLEOTIDE SEQUENCE [LARGE SCALE GENOMIC DNA]</scope>
    <source>
        <strain evidence="7 8">4272</strain>
    </source>
</reference>
<organism evidence="7 8">
    <name type="scientific">Nocardia kruczakiae</name>
    <dbReference type="NCBI Taxonomy" id="261477"/>
    <lineage>
        <taxon>Bacteria</taxon>
        <taxon>Bacillati</taxon>
        <taxon>Actinomycetota</taxon>
        <taxon>Actinomycetes</taxon>
        <taxon>Mycobacteriales</taxon>
        <taxon>Nocardiaceae</taxon>
        <taxon>Nocardia</taxon>
    </lineage>
</organism>
<dbReference type="SMART" id="SM01110">
    <property type="entry name" value="Cutinase"/>
    <property type="match status" value="1"/>
</dbReference>
<dbReference type="InterPro" id="IPR000675">
    <property type="entry name" value="Cutinase/axe"/>
</dbReference>
<keyword evidence="4" id="KW-1015">Disulfide bond</keyword>
<comment type="caution">
    <text evidence="7">The sequence shown here is derived from an EMBL/GenBank/DDBJ whole genome shotgun (WGS) entry which is preliminary data.</text>
</comment>
<evidence type="ECO:0000256" key="3">
    <source>
        <dbReference type="ARBA" id="ARBA00022801"/>
    </source>
</evidence>
<dbReference type="RefSeq" id="WP_310406667.1">
    <property type="nucleotide sequence ID" value="NZ_JAVDWW010000010.1"/>
</dbReference>
<keyword evidence="8" id="KW-1185">Reference proteome</keyword>
<gene>
    <name evidence="7" type="ORF">J2W56_005510</name>
</gene>
<dbReference type="SUPFAM" id="SSF53474">
    <property type="entry name" value="alpha/beta-Hydrolases"/>
    <property type="match status" value="1"/>
</dbReference>
<dbReference type="EMBL" id="JAVDWW010000010">
    <property type="protein sequence ID" value="MDR7171749.1"/>
    <property type="molecule type" value="Genomic_DNA"/>
</dbReference>
<evidence type="ECO:0000256" key="5">
    <source>
        <dbReference type="SAM" id="MobiDB-lite"/>
    </source>
</evidence>
<evidence type="ECO:0000256" key="1">
    <source>
        <dbReference type="ARBA" id="ARBA00007534"/>
    </source>
</evidence>
<dbReference type="Proteomes" id="UP001251217">
    <property type="component" value="Unassembled WGS sequence"/>
</dbReference>
<keyword evidence="3" id="KW-0378">Hydrolase</keyword>